<dbReference type="AlphaFoldDB" id="M7AXX4"/>
<evidence type="ECO:0000313" key="2">
    <source>
        <dbReference type="Proteomes" id="UP000031443"/>
    </source>
</evidence>
<name>M7AXX4_CHEMY</name>
<gene>
    <name evidence="1" type="ORF">UY3_12523</name>
</gene>
<evidence type="ECO:0000313" key="1">
    <source>
        <dbReference type="EMBL" id="EMP30356.1"/>
    </source>
</evidence>
<dbReference type="EMBL" id="KB550128">
    <property type="protein sequence ID" value="EMP30356.1"/>
    <property type="molecule type" value="Genomic_DNA"/>
</dbReference>
<sequence length="319" mass="36429">MSCRFYKELDAILGSDPTSTAKTTVDTLAACMPVESGPSQEEEILDEDVEGMGEPEAANDSEVRNVCSQELFSTPEEASQSQLSELGEAEIGEKAPAEWLHRIRKWPRRTKEDFLHDVMMHSTAEKQELKEWQDSEKKDRKENTACQNEAMEWLLKVMERQADTLQVILALQTEQLHAHPPLQPLSRKSFDCTPQTLPTQYYQPPHSSLYPQHSTPPSITVDSHYPLYSTPIPLQFGPAKVHYPLHCSPRRRTLQQQKQYVNSRNLDNSKHAVSTARKTRGLHRKIVRDSLKDVHLPLDRCTKPMLAYGLQHLQGKRSI</sequence>
<protein>
    <submittedName>
        <fullName evidence="1">Uncharacterized protein</fullName>
    </submittedName>
</protein>
<proteinExistence type="predicted"/>
<accession>M7AXX4</accession>
<reference evidence="2" key="1">
    <citation type="journal article" date="2013" name="Nat. Genet.">
        <title>The draft genomes of soft-shell turtle and green sea turtle yield insights into the development and evolution of the turtle-specific body plan.</title>
        <authorList>
            <person name="Wang Z."/>
            <person name="Pascual-Anaya J."/>
            <person name="Zadissa A."/>
            <person name="Li W."/>
            <person name="Niimura Y."/>
            <person name="Huang Z."/>
            <person name="Li C."/>
            <person name="White S."/>
            <person name="Xiong Z."/>
            <person name="Fang D."/>
            <person name="Wang B."/>
            <person name="Ming Y."/>
            <person name="Chen Y."/>
            <person name="Zheng Y."/>
            <person name="Kuraku S."/>
            <person name="Pignatelli M."/>
            <person name="Herrero J."/>
            <person name="Beal K."/>
            <person name="Nozawa M."/>
            <person name="Li Q."/>
            <person name="Wang J."/>
            <person name="Zhang H."/>
            <person name="Yu L."/>
            <person name="Shigenobu S."/>
            <person name="Wang J."/>
            <person name="Liu J."/>
            <person name="Flicek P."/>
            <person name="Searle S."/>
            <person name="Wang J."/>
            <person name="Kuratani S."/>
            <person name="Yin Y."/>
            <person name="Aken B."/>
            <person name="Zhang G."/>
            <person name="Irie N."/>
        </authorList>
    </citation>
    <scope>NUCLEOTIDE SEQUENCE [LARGE SCALE GENOMIC DNA]</scope>
</reference>
<dbReference type="Proteomes" id="UP000031443">
    <property type="component" value="Unassembled WGS sequence"/>
</dbReference>
<organism evidence="1 2">
    <name type="scientific">Chelonia mydas</name>
    <name type="common">Green sea-turtle</name>
    <name type="synonym">Chelonia agassizi</name>
    <dbReference type="NCBI Taxonomy" id="8469"/>
    <lineage>
        <taxon>Eukaryota</taxon>
        <taxon>Metazoa</taxon>
        <taxon>Chordata</taxon>
        <taxon>Craniata</taxon>
        <taxon>Vertebrata</taxon>
        <taxon>Euteleostomi</taxon>
        <taxon>Archelosauria</taxon>
        <taxon>Testudinata</taxon>
        <taxon>Testudines</taxon>
        <taxon>Cryptodira</taxon>
        <taxon>Durocryptodira</taxon>
        <taxon>Americhelydia</taxon>
        <taxon>Chelonioidea</taxon>
        <taxon>Cheloniidae</taxon>
        <taxon>Chelonia</taxon>
    </lineage>
</organism>
<keyword evidence="2" id="KW-1185">Reference proteome</keyword>